<evidence type="ECO:0000313" key="2">
    <source>
        <dbReference type="Proteomes" id="UP000092612"/>
    </source>
</evidence>
<dbReference type="RefSeq" id="WP_068363000.1">
    <property type="nucleotide sequence ID" value="NZ_CP019337.1"/>
</dbReference>
<dbReference type="EMBL" id="LSFL01000035">
    <property type="protein sequence ID" value="OBY63827.1"/>
    <property type="molecule type" value="Genomic_DNA"/>
</dbReference>
<dbReference type="OrthoDB" id="9775382at2"/>
<dbReference type="AlphaFoldDB" id="A0A1B8TW00"/>
<dbReference type="KEGG" id="prn:BW723_02075"/>
<dbReference type="Pfam" id="PF20230">
    <property type="entry name" value="DUF6588"/>
    <property type="match status" value="1"/>
</dbReference>
<gene>
    <name evidence="1" type="ORF">LPB301_13625</name>
</gene>
<reference evidence="2" key="1">
    <citation type="submission" date="2016-02" db="EMBL/GenBank/DDBJ databases">
        <title>Paenibacillus sp. LPB0068, isolated from Crassostrea gigas.</title>
        <authorList>
            <person name="Shin S.-K."/>
            <person name="Yi H."/>
        </authorList>
    </citation>
    <scope>NUCLEOTIDE SEQUENCE [LARGE SCALE GENOMIC DNA]</scope>
    <source>
        <strain evidence="2">KCTC 23969</strain>
    </source>
</reference>
<dbReference type="Proteomes" id="UP000092612">
    <property type="component" value="Unassembled WGS sequence"/>
</dbReference>
<dbReference type="InterPro" id="IPR046495">
    <property type="entry name" value="DUF6588"/>
</dbReference>
<protein>
    <submittedName>
        <fullName evidence="1">Uncharacterized protein</fullName>
    </submittedName>
</protein>
<proteinExistence type="predicted"/>
<comment type="caution">
    <text evidence="1">The sequence shown here is derived from an EMBL/GenBank/DDBJ whole genome shotgun (WGS) entry which is preliminary data.</text>
</comment>
<sequence>MKKVFLFLFTAFTLTSYSQIELESILEGGVADARTLLQGYVEPFPTGFGNGINGGWYTTAKTHKLLGIDIAVIANGASVPSSAETFTFNNADYSNIKLEDSSISSAEIPTLFGSQKLDDRPLLTFTDDTGNSISTSSLPGSGLKESIGFNVVPSAMLQAGIGLFKNTDLIIRYIPEQNDTDYQFSTFGFGIKHDLKQWIPFVKRLPFDVSALVGWNDVKSKFFLDPEDEPSQALEFNTKTFIFQVLASKKLSIFTIYGGVGTTNYKTDVNMLGSYTTSASNTTYTDPISLKYDGSSMRANLGLSIKLLFLNIAAEYAVQEYDVFSVRAGFSIR</sequence>
<dbReference type="STRING" id="996801.BW723_02075"/>
<accession>A0A1B8TW00</accession>
<keyword evidence="2" id="KW-1185">Reference proteome</keyword>
<organism evidence="1 2">
    <name type="scientific">Polaribacter reichenbachii</name>
    <dbReference type="NCBI Taxonomy" id="996801"/>
    <lineage>
        <taxon>Bacteria</taxon>
        <taxon>Pseudomonadati</taxon>
        <taxon>Bacteroidota</taxon>
        <taxon>Flavobacteriia</taxon>
        <taxon>Flavobacteriales</taxon>
        <taxon>Flavobacteriaceae</taxon>
    </lineage>
</organism>
<evidence type="ECO:0000313" key="1">
    <source>
        <dbReference type="EMBL" id="OBY63827.1"/>
    </source>
</evidence>
<name>A0A1B8TW00_9FLAO</name>